<dbReference type="GO" id="GO:0005929">
    <property type="term" value="C:cilium"/>
    <property type="evidence" value="ECO:0007669"/>
    <property type="project" value="TreeGrafter"/>
</dbReference>
<dbReference type="GO" id="GO:0005737">
    <property type="term" value="C:cytoplasm"/>
    <property type="evidence" value="ECO:0007669"/>
    <property type="project" value="TreeGrafter"/>
</dbReference>
<dbReference type="InterPro" id="IPR013783">
    <property type="entry name" value="Ig-like_fold"/>
</dbReference>
<dbReference type="GO" id="GO:0015631">
    <property type="term" value="F:tubulin binding"/>
    <property type="evidence" value="ECO:0007669"/>
    <property type="project" value="TreeGrafter"/>
</dbReference>
<dbReference type="Pfam" id="PF23316">
    <property type="entry name" value="Ig_DLEC1_6th"/>
    <property type="match status" value="1"/>
</dbReference>
<evidence type="ECO:0000313" key="11">
    <source>
        <dbReference type="Proteomes" id="UP000694553"/>
    </source>
</evidence>
<proteinExistence type="predicted"/>
<dbReference type="PANTHER" id="PTHR46348">
    <property type="entry name" value="DELETED IN LUNG AND ESOPHAGEAL CANCER PROTEIN 1"/>
    <property type="match status" value="1"/>
</dbReference>
<dbReference type="Pfam" id="PF22544">
    <property type="entry name" value="HYDIN_VesB_CFA65-like_Ig"/>
    <property type="match status" value="1"/>
</dbReference>
<feature type="domain" description="Deleted in lung and esophageal cancer protein 1 Ig-like" evidence="9">
    <location>
        <begin position="365"/>
        <end position="452"/>
    </location>
</feature>
<keyword evidence="5" id="KW-0966">Cell projection</keyword>
<feature type="domain" description="HYDIN/VesB/CFA65-like Ig-like" evidence="8">
    <location>
        <begin position="859"/>
        <end position="950"/>
    </location>
</feature>
<feature type="region of interest" description="Disordered" evidence="7">
    <location>
        <begin position="1"/>
        <end position="103"/>
    </location>
</feature>
<evidence type="ECO:0000256" key="3">
    <source>
        <dbReference type="ARBA" id="ARBA00022490"/>
    </source>
</evidence>
<gene>
    <name evidence="10" type="primary">DLEC1</name>
</gene>
<evidence type="ECO:0000313" key="10">
    <source>
        <dbReference type="Ensembl" id="ENSCMUP00000017243.2"/>
    </source>
</evidence>
<evidence type="ECO:0000256" key="5">
    <source>
        <dbReference type="ARBA" id="ARBA00023273"/>
    </source>
</evidence>
<keyword evidence="3" id="KW-0963">Cytoplasm</keyword>
<dbReference type="InterPro" id="IPR059041">
    <property type="entry name" value="Ig_DLEC1_1"/>
</dbReference>
<keyword evidence="11" id="KW-1185">Reference proteome</keyword>
<organism evidence="10 11">
    <name type="scientific">Corvus moneduloides</name>
    <name type="common">New Caledonian crow</name>
    <dbReference type="NCBI Taxonomy" id="1196302"/>
    <lineage>
        <taxon>Eukaryota</taxon>
        <taxon>Metazoa</taxon>
        <taxon>Chordata</taxon>
        <taxon>Craniata</taxon>
        <taxon>Vertebrata</taxon>
        <taxon>Euteleostomi</taxon>
        <taxon>Archelosauria</taxon>
        <taxon>Archosauria</taxon>
        <taxon>Dinosauria</taxon>
        <taxon>Saurischia</taxon>
        <taxon>Theropoda</taxon>
        <taxon>Coelurosauria</taxon>
        <taxon>Aves</taxon>
        <taxon>Neognathae</taxon>
        <taxon>Neoaves</taxon>
        <taxon>Telluraves</taxon>
        <taxon>Australaves</taxon>
        <taxon>Passeriformes</taxon>
        <taxon>Corvoidea</taxon>
        <taxon>Corvidae</taxon>
        <taxon>Corvus</taxon>
    </lineage>
</organism>
<evidence type="ECO:0000256" key="1">
    <source>
        <dbReference type="ARBA" id="ARBA00004138"/>
    </source>
</evidence>
<dbReference type="PANTHER" id="PTHR46348:SF1">
    <property type="entry name" value="DELETED IN LUNG AND ESOPHAGEAL CANCER PROTEIN 1"/>
    <property type="match status" value="1"/>
</dbReference>
<keyword evidence="4" id="KW-0969">Cilium</keyword>
<accession>A0A8C3E945</accession>
<feature type="region of interest" description="Disordered" evidence="7">
    <location>
        <begin position="1336"/>
        <end position="1361"/>
    </location>
</feature>
<evidence type="ECO:0000259" key="9">
    <source>
        <dbReference type="Pfam" id="PF23277"/>
    </source>
</evidence>
<dbReference type="OMA" id="LIKYTWE"/>
<dbReference type="GO" id="GO:0008285">
    <property type="term" value="P:negative regulation of cell population proliferation"/>
    <property type="evidence" value="ECO:0007669"/>
    <property type="project" value="InterPro"/>
</dbReference>
<dbReference type="OrthoDB" id="2115465at2759"/>
<dbReference type="RefSeq" id="XP_031953587.1">
    <property type="nucleotide sequence ID" value="XM_032097696.1"/>
</dbReference>
<evidence type="ECO:0000259" key="8">
    <source>
        <dbReference type="Pfam" id="PF22544"/>
    </source>
</evidence>
<evidence type="ECO:0000256" key="2">
    <source>
        <dbReference type="ARBA" id="ARBA00004496"/>
    </source>
</evidence>
<feature type="region of interest" description="Disordered" evidence="7">
    <location>
        <begin position="1524"/>
        <end position="1551"/>
    </location>
</feature>
<dbReference type="CTD" id="9940"/>
<name>A0A8C3E945_CORMO</name>
<feature type="compositionally biased region" description="Basic and acidic residues" evidence="7">
    <location>
        <begin position="1349"/>
        <end position="1361"/>
    </location>
</feature>
<dbReference type="Ensembl" id="ENSCMUT00000018503.2">
    <property type="protein sequence ID" value="ENSCMUP00000017243.2"/>
    <property type="gene ID" value="ENSCMUG00000010691.2"/>
</dbReference>
<protein>
    <submittedName>
        <fullName evidence="10">DLEC1 cilia and flagella associated protein</fullName>
    </submittedName>
</protein>
<reference evidence="10" key="2">
    <citation type="submission" date="2025-08" db="UniProtKB">
        <authorList>
            <consortium name="Ensembl"/>
        </authorList>
    </citation>
    <scope>IDENTIFICATION</scope>
</reference>
<dbReference type="Gene3D" id="2.60.40.10">
    <property type="entry name" value="Immunoglobulins"/>
    <property type="match status" value="8"/>
</dbReference>
<feature type="coiled-coil region" evidence="6">
    <location>
        <begin position="143"/>
        <end position="187"/>
    </location>
</feature>
<dbReference type="InterPro" id="IPR053879">
    <property type="entry name" value="HYDIN_VesB_CFA65-like_Ig"/>
</dbReference>
<evidence type="ECO:0000256" key="7">
    <source>
        <dbReference type="SAM" id="MobiDB-lite"/>
    </source>
</evidence>
<reference evidence="11" key="1">
    <citation type="submission" date="2019-10" db="EMBL/GenBank/DDBJ databases">
        <title>Corvus moneduloides (New Caledonian crow) genome, bCorMon1, primary haplotype.</title>
        <authorList>
            <person name="Rutz C."/>
            <person name="Fungtammasan C."/>
            <person name="Mountcastle J."/>
            <person name="Formenti G."/>
            <person name="Chow W."/>
            <person name="Howe K."/>
            <person name="Steele M.P."/>
            <person name="Fernandes J."/>
            <person name="Gilbert M.T.P."/>
            <person name="Fedrigo O."/>
            <person name="Jarvis E.D."/>
            <person name="Gemmell N."/>
        </authorList>
    </citation>
    <scope>NUCLEOTIDE SEQUENCE [LARGE SCALE GENOMIC DNA]</scope>
</reference>
<dbReference type="Proteomes" id="UP000694553">
    <property type="component" value="Unassembled WGS sequence"/>
</dbReference>
<sequence>MAEGSPSPDTPDPRAGPAVAEGSPGPDTPDPRAGLDMAEGSPSPDTPDPRAGPVVAEGSPGLDTPDPSAGLDMAEGSPGPDTPDHSAGLDMAEGSSSPNPQDISHVLASAFKDLYTGDVFDVDMATNWIESQGEDSVYEDSYTDELEKLLAEYKSRLMEADKAEEEIIQAQARAKAEEERVLNLMKADAGEHFHKMGLPPVASSFRWIVDNELLRKNNLICPEDYITEKLPLAKAPKGASEPGYLKGTRKQHAFSLDKSIYLPGSVTSVSSTPDSSLEAKTMSKNTKALQKRAGKESKAWKAEEISECLARLEKRQNYLKNPRFFLPNTLHGGKSLVISQEKVEEIIARRKAEDTKGDTSFVPVFLANPPSVLFSYDKAGQVYEMTIELRNITSTGQHVRLIPPSTSVFFIWPGKYPGKGGMIAPGMACQYTVQFIPEFLGDYEDHILVESQVSEPFVIPVQAKVSLPVLTLPDVIDCGACLVGGIKTTATLCRNEGLRTGKFSIMPEKACPAPGSGVAVTDDFVIQDPFGIQPAVLELAPGQNATVEVVFFPYLPEASQQTFTILCDDYPVSYVTVTGVGELVALELLFVTGGESKPELGEVTHVTTQHLIRFEPQNPHTTEEKILVIKNSTHVELPFFWQITKPNLKPLTPEETAGFTKVKYNQDTESAFSLNPEQGVLLPCADHEFILTYTPLELKSYHSVIQMVLRDIPESPCLEEGMLHNIPECRVGDVTALEIEVKGSTEPFHLLLEPYAIIVPGENFIGVNVKKTFKLWNNSKTLIKYTWETITACEIMEVQPHTGVIDVNKCCEFVLAISGSKPGVISCNLQCHVELCPEPVVLHVEAAFRGPFLCIDVPSLWFGLAKQGETVSRTFEIKNLCQVPAQWRMQESQVCLAERNEEVSPFTIEPSAGEIPPLGLCRVSVQFTSLQCQRLQTVLELEVENGEGSHLPVFVEVQTPQACLISSHLVFTEIYTGVPAKATSKLFNQTLLPTKYLWGKLIGSQAALCSVVVSPASGTLGPNEEKEFCIELSANTVGELKDLTLSCSIEDMVEPLFLSISGEVKGLHVIYSVPSDNGVASGEGQMPQSPCELLLDFGSEVAFKDVVKRQLILTNPTRISAPFTLEAEYFSACLLPPEPGACPYLVKRRGPVTEHAARKAKSEYAAALLSQGKGAAFCIQPSTGTLKAFQQLTIEIAAYNNMWGEYQDNLVCKVGDLQPKLIPMQMTVKGCPIFLQVTGPQPEPPIIRFGTQVSGGSPVLRRVQLNNPTPFDIRLDWEIYNHEPDDEKLVDLLVLFGDPFSAMDMAGNEAASSGSTSESEVMLTLDPAAIPCGSIYPALETTDEPPGSDSKEKEISSQESTREKIISVLMRPHEGVPADSPYSIAPRQIVVPGGGSSDVYISFTPLVLPDTEAELCCEGVVLGFMSLDNKLARVVPNKVHRSHGYDTPPLRVHMEAILRHPLLEVEMDHDRGMVFYSVASDLLPARPSYGVLTDSVITQSLKLMNCTKVPLYFRLFLSTPSTPFSLSSADPKKSTKSSHSKKEEREQQPQHVLYPQQNMLVKVSFHTTLELLKYQHLPETQLLPGLQVLQLENGERKLKFNQNLVIEHSNYTTQLVPVTAYLTVPVLELSCDRVDFQTCFVAQTKTEHVFLYNRSSCRSYWTALLDEQKRPKALEVFSIFPTKGILEAREGEAPTREILQISFAARNNTDYEAIVTISGMLEEKPCKLHLRGRGKHRGKVP</sequence>
<comment type="subcellular location">
    <subcellularLocation>
        <location evidence="1">Cell projection</location>
        <location evidence="1">Cilium</location>
    </subcellularLocation>
    <subcellularLocation>
        <location evidence="2">Cytoplasm</location>
    </subcellularLocation>
</comment>
<dbReference type="InterPro" id="IPR033304">
    <property type="entry name" value="DLEC1"/>
</dbReference>
<dbReference type="Pfam" id="PF23277">
    <property type="entry name" value="Ig_Dlec1_1"/>
    <property type="match status" value="1"/>
</dbReference>
<accession>A0A8U7MVT2</accession>
<dbReference type="GeneID" id="116438669"/>
<keyword evidence="6" id="KW-0175">Coiled coil</keyword>
<evidence type="ECO:0000256" key="4">
    <source>
        <dbReference type="ARBA" id="ARBA00023069"/>
    </source>
</evidence>
<evidence type="ECO:0000256" key="6">
    <source>
        <dbReference type="SAM" id="Coils"/>
    </source>
</evidence>
<reference evidence="10" key="3">
    <citation type="submission" date="2025-09" db="UniProtKB">
        <authorList>
            <consortium name="Ensembl"/>
        </authorList>
    </citation>
    <scope>IDENTIFICATION</scope>
</reference>